<dbReference type="VEuPathDB" id="ToxoDB:CSUI_011064"/>
<gene>
    <name evidence="1" type="ORF">CSUI_011064</name>
</gene>
<evidence type="ECO:0000313" key="2">
    <source>
        <dbReference type="Proteomes" id="UP000221165"/>
    </source>
</evidence>
<evidence type="ECO:0000313" key="1">
    <source>
        <dbReference type="EMBL" id="PHJ15124.1"/>
    </source>
</evidence>
<name>A0A2C6KFC9_9APIC</name>
<protein>
    <submittedName>
        <fullName evidence="1">Uncharacterized protein</fullName>
    </submittedName>
</protein>
<accession>A0A2C6KFC9</accession>
<comment type="caution">
    <text evidence="1">The sequence shown here is derived from an EMBL/GenBank/DDBJ whole genome shotgun (WGS) entry which is preliminary data.</text>
</comment>
<dbReference type="AlphaFoldDB" id="A0A2C6KFC9"/>
<organism evidence="1 2">
    <name type="scientific">Cystoisospora suis</name>
    <dbReference type="NCBI Taxonomy" id="483139"/>
    <lineage>
        <taxon>Eukaryota</taxon>
        <taxon>Sar</taxon>
        <taxon>Alveolata</taxon>
        <taxon>Apicomplexa</taxon>
        <taxon>Conoidasida</taxon>
        <taxon>Coccidia</taxon>
        <taxon>Eucoccidiorida</taxon>
        <taxon>Eimeriorina</taxon>
        <taxon>Sarcocystidae</taxon>
        <taxon>Cystoisospora</taxon>
    </lineage>
</organism>
<proteinExistence type="predicted"/>
<dbReference type="GeneID" id="94434376"/>
<sequence length="54" mass="6379">MELSATGDSMKMFERKKVSIFRNLVFSLSLKLLKKVLFFFQRTISMLTMKEVKT</sequence>
<dbReference type="Proteomes" id="UP000221165">
    <property type="component" value="Unassembled WGS sequence"/>
</dbReference>
<dbReference type="RefSeq" id="XP_067916858.1">
    <property type="nucleotide sequence ID" value="XM_068071165.1"/>
</dbReference>
<reference evidence="1 2" key="1">
    <citation type="journal article" date="2017" name="Int. J. Parasitol.">
        <title>The genome of the protozoan parasite Cystoisospora suis and a reverse vaccinology approach to identify vaccine candidates.</title>
        <authorList>
            <person name="Palmieri N."/>
            <person name="Shrestha A."/>
            <person name="Ruttkowski B."/>
            <person name="Beck T."/>
            <person name="Vogl C."/>
            <person name="Tomley F."/>
            <person name="Blake D.P."/>
            <person name="Joachim A."/>
        </authorList>
    </citation>
    <scope>NUCLEOTIDE SEQUENCE [LARGE SCALE GENOMIC DNA]</scope>
    <source>
        <strain evidence="1 2">Wien I</strain>
    </source>
</reference>
<dbReference type="EMBL" id="MIGC01009466">
    <property type="protein sequence ID" value="PHJ15124.1"/>
    <property type="molecule type" value="Genomic_DNA"/>
</dbReference>
<keyword evidence="2" id="KW-1185">Reference proteome</keyword>